<proteinExistence type="predicted"/>
<evidence type="ECO:0000313" key="3">
    <source>
        <dbReference type="EMBL" id="MCC2166357.1"/>
    </source>
</evidence>
<comment type="caution">
    <text evidence="3">The sequence shown here is derived from an EMBL/GenBank/DDBJ whole genome shotgun (WGS) entry which is preliminary data.</text>
</comment>
<dbReference type="InterPro" id="IPR050659">
    <property type="entry name" value="Peptidase_M24B"/>
</dbReference>
<dbReference type="InterPro" id="IPR000994">
    <property type="entry name" value="Pept_M24"/>
</dbReference>
<dbReference type="InterPro" id="IPR000587">
    <property type="entry name" value="Creatinase_N"/>
</dbReference>
<dbReference type="InterPro" id="IPR029149">
    <property type="entry name" value="Creatin/AminoP/Spt16_N"/>
</dbReference>
<dbReference type="Pfam" id="PF00557">
    <property type="entry name" value="Peptidase_M24"/>
    <property type="match status" value="1"/>
</dbReference>
<organism evidence="3 4">
    <name type="scientific">Gallintestinimicrobium propionicum</name>
    <dbReference type="NCBI Taxonomy" id="2981770"/>
    <lineage>
        <taxon>Bacteria</taxon>
        <taxon>Bacillati</taxon>
        <taxon>Bacillota</taxon>
        <taxon>Clostridia</taxon>
        <taxon>Lachnospirales</taxon>
        <taxon>Lachnospiraceae</taxon>
        <taxon>Gallintestinimicrobium</taxon>
    </lineage>
</organism>
<name>A0AAE3AUI8_9FIRM</name>
<dbReference type="SUPFAM" id="SSF55920">
    <property type="entry name" value="Creatinase/aminopeptidase"/>
    <property type="match status" value="1"/>
</dbReference>
<dbReference type="AlphaFoldDB" id="A0AAE3AUI8"/>
<feature type="domain" description="Peptidase M24" evidence="1">
    <location>
        <begin position="142"/>
        <end position="344"/>
    </location>
</feature>
<dbReference type="PANTHER" id="PTHR46112">
    <property type="entry name" value="AMINOPEPTIDASE"/>
    <property type="match status" value="1"/>
</dbReference>
<dbReference type="GO" id="GO:0004177">
    <property type="term" value="F:aminopeptidase activity"/>
    <property type="evidence" value="ECO:0007669"/>
    <property type="project" value="UniProtKB-ARBA"/>
</dbReference>
<dbReference type="Gene3D" id="3.90.230.10">
    <property type="entry name" value="Creatinase/methionine aminopeptidase superfamily"/>
    <property type="match status" value="1"/>
</dbReference>
<dbReference type="InterPro" id="IPR036005">
    <property type="entry name" value="Creatinase/aminopeptidase-like"/>
</dbReference>
<feature type="domain" description="Creatinase N-terminal" evidence="2">
    <location>
        <begin position="10"/>
        <end position="134"/>
    </location>
</feature>
<dbReference type="Gene3D" id="3.40.350.10">
    <property type="entry name" value="Creatinase/prolidase N-terminal domain"/>
    <property type="match status" value="1"/>
</dbReference>
<accession>A0AAE3AUI8</accession>
<dbReference type="GO" id="GO:0008235">
    <property type="term" value="F:metalloexopeptidase activity"/>
    <property type="evidence" value="ECO:0007669"/>
    <property type="project" value="UniProtKB-ARBA"/>
</dbReference>
<dbReference type="RefSeq" id="WP_308727528.1">
    <property type="nucleotide sequence ID" value="NZ_JAJEQF010000002.1"/>
</dbReference>
<sequence length="360" mass="40075">MDRKETYQKRLAGVYSYMDAHQLDGAMFTSYENRRYYCGFTGSNGCLIITRDKVCLVTDKRYTTQAQQQTIGVEVIEHAANRLSLVADTIKKCGIKKMVMESCMTVDEYFPLKEKMGDIDVVFEQEYFLEQRMVKDAEEIACTKAAIAAAEAGFDKLLPRLKTGMTEKDLADELHYLVSKEGAEAMSFGTIVGSGARGALAHAFPTSKKIEDGDMVVVDFGVLKDGYCSDMTRTLLFGNVSEEHMRIFNLVQESQDKAIAAIRPGVMAKDVEDAHRAVFLRENLDDYALRGLGHGIGLQIHECPRIVIGNETVLKPGMIFTVEPGLYFPNDCGVRTEDDVLVTENGVENLSHTPHEIHIG</sequence>
<dbReference type="EMBL" id="JAJEQF010000002">
    <property type="protein sequence ID" value="MCC2166357.1"/>
    <property type="molecule type" value="Genomic_DNA"/>
</dbReference>
<dbReference type="SUPFAM" id="SSF53092">
    <property type="entry name" value="Creatinase/prolidase N-terminal domain"/>
    <property type="match status" value="1"/>
</dbReference>
<dbReference type="PRINTS" id="PR00599">
    <property type="entry name" value="MAPEPTIDASE"/>
</dbReference>
<dbReference type="Proteomes" id="UP001199355">
    <property type="component" value="Unassembled WGS sequence"/>
</dbReference>
<evidence type="ECO:0000259" key="2">
    <source>
        <dbReference type="Pfam" id="PF01321"/>
    </source>
</evidence>
<dbReference type="Pfam" id="PF01321">
    <property type="entry name" value="Creatinase_N"/>
    <property type="match status" value="1"/>
</dbReference>
<gene>
    <name evidence="3" type="ORF">LKD45_01365</name>
</gene>
<evidence type="ECO:0000259" key="1">
    <source>
        <dbReference type="Pfam" id="PF00557"/>
    </source>
</evidence>
<reference evidence="3 4" key="1">
    <citation type="submission" date="2021-10" db="EMBL/GenBank/DDBJ databases">
        <title>Anaerobic single-cell dispensing facilitates the cultivation of human gut bacteria.</title>
        <authorList>
            <person name="Afrizal A."/>
        </authorList>
    </citation>
    <scope>NUCLEOTIDE SEQUENCE [LARGE SCALE GENOMIC DNA]</scope>
    <source>
        <strain evidence="3 4">CLA-AA-H244</strain>
    </source>
</reference>
<keyword evidence="4" id="KW-1185">Reference proteome</keyword>
<protein>
    <submittedName>
        <fullName evidence="3">Xaa-Pro peptidase family protein</fullName>
    </submittedName>
</protein>
<evidence type="ECO:0000313" key="4">
    <source>
        <dbReference type="Proteomes" id="UP001199355"/>
    </source>
</evidence>
<dbReference type="PANTHER" id="PTHR46112:SF3">
    <property type="entry name" value="AMINOPEPTIDASE YPDF"/>
    <property type="match status" value="1"/>
</dbReference>
<dbReference type="InterPro" id="IPR001714">
    <property type="entry name" value="Pept_M24_MAP"/>
</dbReference>